<feature type="compositionally biased region" description="Basic and acidic residues" evidence="1">
    <location>
        <begin position="243"/>
        <end position="264"/>
    </location>
</feature>
<keyword evidence="4" id="KW-1185">Reference proteome</keyword>
<comment type="caution">
    <text evidence="3">The sequence shown here is derived from an EMBL/GenBank/DDBJ whole genome shotgun (WGS) entry which is preliminary data.</text>
</comment>
<evidence type="ECO:0000256" key="2">
    <source>
        <dbReference type="SAM" id="Phobius"/>
    </source>
</evidence>
<dbReference type="AlphaFoldDB" id="A0A2T0S8Q8"/>
<dbReference type="OrthoDB" id="9996821at2"/>
<dbReference type="Proteomes" id="UP000238375">
    <property type="component" value="Unassembled WGS sequence"/>
</dbReference>
<sequence length="327" mass="36897">MLLLNPAYQSIAEYMRLFSSNLWDFFLFFWYGCICGGVLIYWMQTYRISKGHNISGMTATTLTWMYLPVIFTANGHWLVTLSFLPMIGLSALLGYSAIYLYNWPLYEQWLDDKEDGKVADRPPVGYWTNSRLGRYALQTQAENTSWLVRHYRPLLGAVAFVATLFFGFYRSVENFTAGVASASQQTKQEVKAVVKTELGQAKQDIKKDIATSTASVTAIQTGIAEDVAIAQQQVDTLKGRVAGTEKKSDEATRRSKRADAKADRAMQSPSLYVYPMHPRVPNGNANERLDVPPKLRGRKTGMVLDADSLERIQMARYNVDDYSDANQ</sequence>
<reference evidence="3 4" key="1">
    <citation type="submission" date="2018-03" db="EMBL/GenBank/DDBJ databases">
        <title>Genomic Encyclopedia of Archaeal and Bacterial Type Strains, Phase II (KMG-II): from individual species to whole genera.</title>
        <authorList>
            <person name="Goeker M."/>
        </authorList>
    </citation>
    <scope>NUCLEOTIDE SEQUENCE [LARGE SCALE GENOMIC DNA]</scope>
    <source>
        <strain evidence="3 4">DSM 28354</strain>
    </source>
</reference>
<evidence type="ECO:0000313" key="4">
    <source>
        <dbReference type="Proteomes" id="UP000238375"/>
    </source>
</evidence>
<evidence type="ECO:0000313" key="3">
    <source>
        <dbReference type="EMBL" id="PRY29810.1"/>
    </source>
</evidence>
<keyword evidence="2" id="KW-0812">Transmembrane</keyword>
<accession>A0A2T0S8Q8</accession>
<dbReference type="EMBL" id="PVTE01000025">
    <property type="protein sequence ID" value="PRY29810.1"/>
    <property type="molecule type" value="Genomic_DNA"/>
</dbReference>
<feature type="transmembrane region" description="Helical" evidence="2">
    <location>
        <begin position="22"/>
        <end position="42"/>
    </location>
</feature>
<keyword evidence="2" id="KW-0472">Membrane</keyword>
<evidence type="ECO:0000256" key="1">
    <source>
        <dbReference type="SAM" id="MobiDB-lite"/>
    </source>
</evidence>
<keyword evidence="2" id="KW-1133">Transmembrane helix</keyword>
<feature type="transmembrane region" description="Helical" evidence="2">
    <location>
        <begin position="77"/>
        <end position="101"/>
    </location>
</feature>
<feature type="region of interest" description="Disordered" evidence="1">
    <location>
        <begin position="240"/>
        <end position="294"/>
    </location>
</feature>
<protein>
    <submittedName>
        <fullName evidence="3">Uncharacterized protein</fullName>
    </submittedName>
</protein>
<dbReference type="RefSeq" id="WP_106140089.1">
    <property type="nucleotide sequence ID" value="NZ_PVTE01000025.1"/>
</dbReference>
<feature type="transmembrane region" description="Helical" evidence="2">
    <location>
        <begin position="154"/>
        <end position="172"/>
    </location>
</feature>
<feature type="transmembrane region" description="Helical" evidence="2">
    <location>
        <begin position="54"/>
        <end position="71"/>
    </location>
</feature>
<gene>
    <name evidence="3" type="ORF">CLV58_12572</name>
</gene>
<organism evidence="3 4">
    <name type="scientific">Spirosoma oryzae</name>
    <dbReference type="NCBI Taxonomy" id="1469603"/>
    <lineage>
        <taxon>Bacteria</taxon>
        <taxon>Pseudomonadati</taxon>
        <taxon>Bacteroidota</taxon>
        <taxon>Cytophagia</taxon>
        <taxon>Cytophagales</taxon>
        <taxon>Cytophagaceae</taxon>
        <taxon>Spirosoma</taxon>
    </lineage>
</organism>
<name>A0A2T0S8Q8_9BACT</name>
<proteinExistence type="predicted"/>